<accession>A0AAU9XWA6</accession>
<dbReference type="AlphaFoldDB" id="A0AAU9XWA6"/>
<proteinExistence type="predicted"/>
<reference evidence="2 3" key="1">
    <citation type="submission" date="2022-05" db="EMBL/GenBank/DDBJ databases">
        <authorList>
            <consortium name="Genoscope - CEA"/>
            <person name="William W."/>
        </authorList>
    </citation>
    <scope>NUCLEOTIDE SEQUENCE [LARGE SCALE GENOMIC DNA]</scope>
</reference>
<evidence type="ECO:0000256" key="1">
    <source>
        <dbReference type="SAM" id="MobiDB-lite"/>
    </source>
</evidence>
<keyword evidence="3" id="KW-1185">Reference proteome</keyword>
<comment type="caution">
    <text evidence="2">The sequence shown here is derived from an EMBL/GenBank/DDBJ whole genome shotgun (WGS) entry which is preliminary data.</text>
</comment>
<protein>
    <submittedName>
        <fullName evidence="2">Uncharacterized protein</fullName>
    </submittedName>
</protein>
<feature type="non-terminal residue" evidence="2">
    <location>
        <position position="1"/>
    </location>
</feature>
<evidence type="ECO:0000313" key="3">
    <source>
        <dbReference type="Proteomes" id="UP001159428"/>
    </source>
</evidence>
<evidence type="ECO:0000313" key="2">
    <source>
        <dbReference type="EMBL" id="CAH3157740.1"/>
    </source>
</evidence>
<feature type="region of interest" description="Disordered" evidence="1">
    <location>
        <begin position="32"/>
        <end position="67"/>
    </location>
</feature>
<sequence>VRISSSRAVYEVNLHGASGTVSGPICVDSMRVRQREQTSSIPGKSLNPRKKSETKFKFTKFPVRKQE</sequence>
<dbReference type="Proteomes" id="UP001159428">
    <property type="component" value="Unassembled WGS sequence"/>
</dbReference>
<feature type="non-terminal residue" evidence="2">
    <location>
        <position position="67"/>
    </location>
</feature>
<organism evidence="2 3">
    <name type="scientific">Pocillopora meandrina</name>
    <dbReference type="NCBI Taxonomy" id="46732"/>
    <lineage>
        <taxon>Eukaryota</taxon>
        <taxon>Metazoa</taxon>
        <taxon>Cnidaria</taxon>
        <taxon>Anthozoa</taxon>
        <taxon>Hexacorallia</taxon>
        <taxon>Scleractinia</taxon>
        <taxon>Astrocoeniina</taxon>
        <taxon>Pocilloporidae</taxon>
        <taxon>Pocillopora</taxon>
    </lineage>
</organism>
<gene>
    <name evidence="2" type="ORF">PMEA_00030125</name>
</gene>
<dbReference type="EMBL" id="CALNXJ010000065">
    <property type="protein sequence ID" value="CAH3157740.1"/>
    <property type="molecule type" value="Genomic_DNA"/>
</dbReference>
<name>A0AAU9XWA6_9CNID</name>